<gene>
    <name evidence="2" type="ORF">C0Q70_16505</name>
</gene>
<dbReference type="Proteomes" id="UP000245119">
    <property type="component" value="Linkage Group LG10"/>
</dbReference>
<dbReference type="InterPro" id="IPR011735">
    <property type="entry name" value="WlaTC/HtrL_glycosyltransf"/>
</dbReference>
<keyword evidence="1" id="KW-0812">Transmembrane</keyword>
<dbReference type="AlphaFoldDB" id="A0A2T7NQ14"/>
<dbReference type="EMBL" id="PZQS01000010">
    <property type="protein sequence ID" value="PVD23242.1"/>
    <property type="molecule type" value="Genomic_DNA"/>
</dbReference>
<reference evidence="2 3" key="1">
    <citation type="submission" date="2018-04" db="EMBL/GenBank/DDBJ databases">
        <title>The genome of golden apple snail Pomacea canaliculata provides insight into stress tolerance and invasive adaptation.</title>
        <authorList>
            <person name="Liu C."/>
            <person name="Liu B."/>
            <person name="Ren Y."/>
            <person name="Zhang Y."/>
            <person name="Wang H."/>
            <person name="Li S."/>
            <person name="Jiang F."/>
            <person name="Yin L."/>
            <person name="Zhang G."/>
            <person name="Qian W."/>
            <person name="Fan W."/>
        </authorList>
    </citation>
    <scope>NUCLEOTIDE SEQUENCE [LARGE SCALE GENOMIC DNA]</scope>
    <source>
        <strain evidence="2">SZHN2017</strain>
        <tissue evidence="2">Muscle</tissue>
    </source>
</reference>
<dbReference type="OrthoDB" id="411632at2759"/>
<comment type="caution">
    <text evidence="2">The sequence shown here is derived from an EMBL/GenBank/DDBJ whole genome shotgun (WGS) entry which is preliminary data.</text>
</comment>
<evidence type="ECO:0000313" key="2">
    <source>
        <dbReference type="EMBL" id="PVD23242.1"/>
    </source>
</evidence>
<keyword evidence="3" id="KW-1185">Reference proteome</keyword>
<name>A0A2T7NQ14_POMCA</name>
<dbReference type="Pfam" id="PF09612">
    <property type="entry name" value="HtrL_YibB"/>
    <property type="match status" value="1"/>
</dbReference>
<accession>A0A2T7NQ14</accession>
<evidence type="ECO:0000313" key="3">
    <source>
        <dbReference type="Proteomes" id="UP000245119"/>
    </source>
</evidence>
<protein>
    <submittedName>
        <fullName evidence="2">Uncharacterized protein</fullName>
    </submittedName>
</protein>
<proteinExistence type="predicted"/>
<sequence>MESSIRLQSRLIFCVLAAGLLYFIFCLYYAARRLNTDEWNRRPARFSPHLWIDDPDLEKIHARMEHLSHTLSSEVTIITAYFDIGSLNKGGVFGKYTPERYKQWMSVFGRIDNPLIVFTDSEEVMSIFKSIRKHFPANRTQISIVQRENLWAFKLAPEIKSVFSQPGYPQHDPNTVHENYSCVMHAKFELVNYVIKNSLFHTKYIAWLDIGLFRAVVHEKHIFPLVVPSDFNPDKVAYSEQKEFDSTLTPFEIISENLVWVGGAMFLGRPEVLYVYTHDYINAVKKLLNMKIMSTDQQVIYIMYQPSFNFQPRVEIQVYTTHSEDDWFYLGYIIKDAWDIGLRGAEPVVKFLHSLLN</sequence>
<dbReference type="OMA" id="PEVLYVY"/>
<organism evidence="2 3">
    <name type="scientific">Pomacea canaliculata</name>
    <name type="common">Golden apple snail</name>
    <dbReference type="NCBI Taxonomy" id="400727"/>
    <lineage>
        <taxon>Eukaryota</taxon>
        <taxon>Metazoa</taxon>
        <taxon>Spiralia</taxon>
        <taxon>Lophotrochozoa</taxon>
        <taxon>Mollusca</taxon>
        <taxon>Gastropoda</taxon>
        <taxon>Caenogastropoda</taxon>
        <taxon>Architaenioglossa</taxon>
        <taxon>Ampullarioidea</taxon>
        <taxon>Ampullariidae</taxon>
        <taxon>Pomacea</taxon>
    </lineage>
</organism>
<keyword evidence="1" id="KW-0472">Membrane</keyword>
<evidence type="ECO:0000256" key="1">
    <source>
        <dbReference type="SAM" id="Phobius"/>
    </source>
</evidence>
<keyword evidence="1" id="KW-1133">Transmembrane helix</keyword>
<feature type="transmembrane region" description="Helical" evidence="1">
    <location>
        <begin position="12"/>
        <end position="31"/>
    </location>
</feature>